<proteinExistence type="inferred from homology"/>
<feature type="transmembrane region" description="Helical" evidence="9">
    <location>
        <begin position="6"/>
        <end position="24"/>
    </location>
</feature>
<dbReference type="Pfam" id="PF02653">
    <property type="entry name" value="BPD_transp_2"/>
    <property type="match status" value="1"/>
</dbReference>
<keyword evidence="11" id="KW-1185">Reference proteome</keyword>
<evidence type="ECO:0000256" key="3">
    <source>
        <dbReference type="ARBA" id="ARBA00022475"/>
    </source>
</evidence>
<keyword evidence="2" id="KW-0813">Transport</keyword>
<dbReference type="InterPro" id="IPR052157">
    <property type="entry name" value="BCAA_transport_permease"/>
</dbReference>
<comment type="subcellular location">
    <subcellularLocation>
        <location evidence="1">Cell membrane</location>
        <topology evidence="1">Multi-pass membrane protein</topology>
    </subcellularLocation>
</comment>
<evidence type="ECO:0000256" key="7">
    <source>
        <dbReference type="ARBA" id="ARBA00023136"/>
    </source>
</evidence>
<feature type="transmembrane region" description="Helical" evidence="9">
    <location>
        <begin position="237"/>
        <end position="254"/>
    </location>
</feature>
<evidence type="ECO:0000256" key="5">
    <source>
        <dbReference type="ARBA" id="ARBA00022970"/>
    </source>
</evidence>
<evidence type="ECO:0000313" key="10">
    <source>
        <dbReference type="EMBL" id="MET3794513.1"/>
    </source>
</evidence>
<evidence type="ECO:0000256" key="2">
    <source>
        <dbReference type="ARBA" id="ARBA00022448"/>
    </source>
</evidence>
<feature type="transmembrane region" description="Helical" evidence="9">
    <location>
        <begin position="36"/>
        <end position="55"/>
    </location>
</feature>
<feature type="transmembrane region" description="Helical" evidence="9">
    <location>
        <begin position="260"/>
        <end position="279"/>
    </location>
</feature>
<protein>
    <submittedName>
        <fullName evidence="10">Neutral amino acid transport system permease protein</fullName>
    </submittedName>
</protein>
<feature type="transmembrane region" description="Helical" evidence="9">
    <location>
        <begin position="88"/>
        <end position="110"/>
    </location>
</feature>
<keyword evidence="7 9" id="KW-0472">Membrane</keyword>
<organism evidence="10 11">
    <name type="scientific">Aquamicrobium terrae</name>
    <dbReference type="NCBI Taxonomy" id="1324945"/>
    <lineage>
        <taxon>Bacteria</taxon>
        <taxon>Pseudomonadati</taxon>
        <taxon>Pseudomonadota</taxon>
        <taxon>Alphaproteobacteria</taxon>
        <taxon>Hyphomicrobiales</taxon>
        <taxon>Phyllobacteriaceae</taxon>
        <taxon>Aquamicrobium</taxon>
    </lineage>
</organism>
<accession>A0ABV2N6R3</accession>
<feature type="transmembrane region" description="Helical" evidence="9">
    <location>
        <begin position="61"/>
        <end position="81"/>
    </location>
</feature>
<keyword evidence="3" id="KW-1003">Cell membrane</keyword>
<name>A0ABV2N6R3_9HYPH</name>
<feature type="transmembrane region" description="Helical" evidence="9">
    <location>
        <begin position="183"/>
        <end position="207"/>
    </location>
</feature>
<dbReference type="EMBL" id="JBEPML010000025">
    <property type="protein sequence ID" value="MET3794513.1"/>
    <property type="molecule type" value="Genomic_DNA"/>
</dbReference>
<evidence type="ECO:0000256" key="8">
    <source>
        <dbReference type="ARBA" id="ARBA00037998"/>
    </source>
</evidence>
<evidence type="ECO:0000313" key="11">
    <source>
        <dbReference type="Proteomes" id="UP001549076"/>
    </source>
</evidence>
<keyword evidence="5" id="KW-0029">Amino-acid transport</keyword>
<keyword evidence="6 9" id="KW-1133">Transmembrane helix</keyword>
<evidence type="ECO:0000256" key="6">
    <source>
        <dbReference type="ARBA" id="ARBA00022989"/>
    </source>
</evidence>
<dbReference type="InterPro" id="IPR001851">
    <property type="entry name" value="ABC_transp_permease"/>
</dbReference>
<dbReference type="RefSeq" id="WP_354199344.1">
    <property type="nucleotide sequence ID" value="NZ_JBEPML010000025.1"/>
</dbReference>
<evidence type="ECO:0000256" key="9">
    <source>
        <dbReference type="SAM" id="Phobius"/>
    </source>
</evidence>
<comment type="similarity">
    <text evidence="8">Belongs to the binding-protein-dependent transport system permease family. LivHM subfamily.</text>
</comment>
<reference evidence="10 11" key="1">
    <citation type="submission" date="2024-06" db="EMBL/GenBank/DDBJ databases">
        <title>Genomic Encyclopedia of Type Strains, Phase IV (KMG-IV): sequencing the most valuable type-strain genomes for metagenomic binning, comparative biology and taxonomic classification.</title>
        <authorList>
            <person name="Goeker M."/>
        </authorList>
    </citation>
    <scope>NUCLEOTIDE SEQUENCE [LARGE SCALE GENOMIC DNA]</scope>
    <source>
        <strain evidence="10 11">DSM 27865</strain>
    </source>
</reference>
<gene>
    <name evidence="10" type="ORF">ABID37_004753</name>
</gene>
<dbReference type="Proteomes" id="UP001549076">
    <property type="component" value="Unassembled WGS sequence"/>
</dbReference>
<keyword evidence="4 9" id="KW-0812">Transmembrane</keyword>
<feature type="transmembrane region" description="Helical" evidence="9">
    <location>
        <begin position="213"/>
        <end position="230"/>
    </location>
</feature>
<dbReference type="PANTHER" id="PTHR11795:SF449">
    <property type="entry name" value="BRANCHED-CHAIN AMINO ACID TRANSPORT PERMEASE PROTEIN LIVH-RELATED"/>
    <property type="match status" value="1"/>
</dbReference>
<sequence>MQYIFFALITGSTLALAAVGFALVRQTEGFLNIAHGQFMLLGAFVAHTLATTYGLNLGLAIAITVPLIGLAGLATAWLVFFPLRDKGLLAQFFSSVGVAFIVYGIVSALWSGRAIKVFPITSDFSIAMPGFSATAIELGIVIGAWLAVLSLHLFLAHTRVGTSIRAIAGNAELARARGINVRLAIGSVWFVGTALAGLSGILIGLIGGVGIELGWHYILIILAVAVLGGLRTLYGVLIGGLLVGAVIELSTLVVPSKYGVLIAFGLIVVTLLVKPEGIVSVSKRKEASA</sequence>
<dbReference type="PANTHER" id="PTHR11795">
    <property type="entry name" value="BRANCHED-CHAIN AMINO ACID TRANSPORT SYSTEM PERMEASE PROTEIN LIVH"/>
    <property type="match status" value="1"/>
</dbReference>
<evidence type="ECO:0000256" key="1">
    <source>
        <dbReference type="ARBA" id="ARBA00004651"/>
    </source>
</evidence>
<comment type="caution">
    <text evidence="10">The sequence shown here is derived from an EMBL/GenBank/DDBJ whole genome shotgun (WGS) entry which is preliminary data.</text>
</comment>
<dbReference type="CDD" id="cd06582">
    <property type="entry name" value="TM_PBP1_LivH_like"/>
    <property type="match status" value="1"/>
</dbReference>
<evidence type="ECO:0000256" key="4">
    <source>
        <dbReference type="ARBA" id="ARBA00022692"/>
    </source>
</evidence>
<feature type="transmembrane region" description="Helical" evidence="9">
    <location>
        <begin position="130"/>
        <end position="155"/>
    </location>
</feature>